<evidence type="ECO:0000259" key="3">
    <source>
        <dbReference type="Pfam" id="PF00085"/>
    </source>
</evidence>
<accession>A0A7M7PIK0</accession>
<dbReference type="GeneID" id="100891372"/>
<evidence type="ECO:0000313" key="5">
    <source>
        <dbReference type="Proteomes" id="UP000007110"/>
    </source>
</evidence>
<evidence type="ECO:0000256" key="2">
    <source>
        <dbReference type="SAM" id="SignalP"/>
    </source>
</evidence>
<dbReference type="AlphaFoldDB" id="A0A7M7PIK0"/>
<dbReference type="OMA" id="QRCEDDH"/>
<dbReference type="EnsemblMetazoa" id="XM_030995863">
    <property type="protein sequence ID" value="XP_030851723"/>
    <property type="gene ID" value="LOC100891372"/>
</dbReference>
<evidence type="ECO:0000256" key="1">
    <source>
        <dbReference type="SAM" id="MobiDB-lite"/>
    </source>
</evidence>
<dbReference type="PANTHER" id="PTHR45815">
    <property type="entry name" value="PROTEIN DISULFIDE-ISOMERASE A6"/>
    <property type="match status" value="1"/>
</dbReference>
<evidence type="ECO:0000313" key="4">
    <source>
        <dbReference type="EnsemblMetazoa" id="XP_030851723"/>
    </source>
</evidence>
<keyword evidence="5" id="KW-1185">Reference proteome</keyword>
<feature type="chain" id="PRO_5029694473" description="Thioredoxin domain-containing protein" evidence="2">
    <location>
        <begin position="30"/>
        <end position="1006"/>
    </location>
</feature>
<feature type="region of interest" description="Disordered" evidence="1">
    <location>
        <begin position="54"/>
        <end position="85"/>
    </location>
</feature>
<reference evidence="4" key="2">
    <citation type="submission" date="2021-01" db="UniProtKB">
        <authorList>
            <consortium name="EnsemblMetazoa"/>
        </authorList>
    </citation>
    <scope>IDENTIFICATION</scope>
</reference>
<sequence length="1006" mass="114536">MASVASCFGFTSVFLFLVLIVVSVPQTAAVSEKSLDPESQILDDQLSNVASKSREELVSTRPPVSDQDHVSNSTENLRGKETEHRSSLPRYLQTLLLYHLKRSTHSPVCILFTQKDSNFELEEKVSKLWSKLSAYLLFQSWKVGVYDVANGPLRGLTVPHSLPSLRCYVGTAEPEEYTSRPSLQRLLQWFKMMAHKYRNRIVEANLDSLRKAVSDESKLTVLAFPGEEKHFEIEWMLLEFKSSHPNDLQLFVVHPGSVNESSLQNKFNVKVEPTILAFKKGDQRLRVLQRFEEPLVTRQFVEPFIMSQTSSAISLTVNNFQQEVFSGNAMPILVCFYTHWAERVVPYLHAFVESVKVFRDHGAKLRFGIVDVEAQQDIVPRWLHAAGIEGMPFSILFWRKPGLDKGKMLHQLALPEGANTPVTFGSFLQEKNVTLESIDGGPFHYPTWVESSYDMEVSMGESRLIAPTCIRALNTSLEGLEDMWGEGPHSIKMMVDETEPDTMEDLRDVNITMEVDDTSSQKDNQLSHIGGIERLTDATWSTTIEKSHAGMKPEDLQALMNIHKTSRKKDIPQTNLVFFIQDGCGSCRRQQPMFERVAKAVKFVDGGSAYILNCTSDPVTCDLLHVRGFPTLIAFRTFGQYSSERCLSPDHHQHTLRMDYHGVLEEKELMEWFSDIALPRVQIKTLQQVKQEQKHTNVILLATIYPLSLAGQYLRSVGGADSWYPLECFLVACERLYGKAKCYAAYGENIRSSDRERTSKEERLIVGKVEMLRQDGVVSKVITSGRSLIAALQAEADSQIHRFHTPHRYNLKSGQRCEDDHAGCTDLITDFVEDHSRLPVTHLTMTSFHAYSSVGFDSKHKGSVFRRGLPVLIAFATKDQMEEGAVFQQALLSAAYDQYQDLVFTWVDVDEFPRWVASFVPVYYQRLIIEHVEEITDEILPSLFVYPRLCLVRPDDHRHAAFFPSARGFSLTSKLVGRNVDKDDILWFAKNFLEHPEEMLMETERF</sequence>
<dbReference type="InterPro" id="IPR036249">
    <property type="entry name" value="Thioredoxin-like_sf"/>
</dbReference>
<protein>
    <recommendedName>
        <fullName evidence="3">Thioredoxin domain-containing protein</fullName>
    </recommendedName>
</protein>
<dbReference type="Gene3D" id="3.40.30.10">
    <property type="entry name" value="Glutaredoxin"/>
    <property type="match status" value="2"/>
</dbReference>
<organism evidence="4 5">
    <name type="scientific">Strongylocentrotus purpuratus</name>
    <name type="common">Purple sea urchin</name>
    <dbReference type="NCBI Taxonomy" id="7668"/>
    <lineage>
        <taxon>Eukaryota</taxon>
        <taxon>Metazoa</taxon>
        <taxon>Echinodermata</taxon>
        <taxon>Eleutherozoa</taxon>
        <taxon>Echinozoa</taxon>
        <taxon>Echinoidea</taxon>
        <taxon>Euechinoidea</taxon>
        <taxon>Echinacea</taxon>
        <taxon>Camarodonta</taxon>
        <taxon>Echinidea</taxon>
        <taxon>Strongylocentrotidae</taxon>
        <taxon>Strongylocentrotus</taxon>
    </lineage>
</organism>
<dbReference type="OrthoDB" id="10023060at2759"/>
<reference evidence="5" key="1">
    <citation type="submission" date="2015-02" db="EMBL/GenBank/DDBJ databases">
        <title>Genome sequencing for Strongylocentrotus purpuratus.</title>
        <authorList>
            <person name="Murali S."/>
            <person name="Liu Y."/>
            <person name="Vee V."/>
            <person name="English A."/>
            <person name="Wang M."/>
            <person name="Skinner E."/>
            <person name="Han Y."/>
            <person name="Muzny D.M."/>
            <person name="Worley K.C."/>
            <person name="Gibbs R.A."/>
        </authorList>
    </citation>
    <scope>NUCLEOTIDE SEQUENCE</scope>
</reference>
<dbReference type="PANTHER" id="PTHR45815:SF3">
    <property type="entry name" value="PROTEIN DISULFIDE-ISOMERASE A6"/>
    <property type="match status" value="1"/>
</dbReference>
<dbReference type="RefSeq" id="XP_030851723.1">
    <property type="nucleotide sequence ID" value="XM_030995863.1"/>
</dbReference>
<dbReference type="InterPro" id="IPR013766">
    <property type="entry name" value="Thioredoxin_domain"/>
</dbReference>
<dbReference type="CDD" id="cd02961">
    <property type="entry name" value="PDI_a_family"/>
    <property type="match status" value="1"/>
</dbReference>
<dbReference type="SUPFAM" id="SSF52833">
    <property type="entry name" value="Thioredoxin-like"/>
    <property type="match status" value="2"/>
</dbReference>
<dbReference type="Proteomes" id="UP000007110">
    <property type="component" value="Unassembled WGS sequence"/>
</dbReference>
<feature type="signal peptide" evidence="2">
    <location>
        <begin position="1"/>
        <end position="29"/>
    </location>
</feature>
<dbReference type="Pfam" id="PF00085">
    <property type="entry name" value="Thioredoxin"/>
    <property type="match status" value="1"/>
</dbReference>
<dbReference type="KEGG" id="spu:100891372"/>
<feature type="domain" description="Thioredoxin" evidence="3">
    <location>
        <begin position="574"/>
        <end position="637"/>
    </location>
</feature>
<proteinExistence type="predicted"/>
<dbReference type="CDD" id="cd02947">
    <property type="entry name" value="TRX_family"/>
    <property type="match status" value="1"/>
</dbReference>
<dbReference type="InParanoid" id="A0A7M7PIK0"/>
<name>A0A7M7PIK0_STRPU</name>
<keyword evidence="2" id="KW-0732">Signal</keyword>